<protein>
    <submittedName>
        <fullName evidence="1">Uncharacterized protein</fullName>
    </submittedName>
</protein>
<evidence type="ECO:0000313" key="1">
    <source>
        <dbReference type="EMBL" id="GFO03777.1"/>
    </source>
</evidence>
<name>A0AAV4AA66_9GAST</name>
<evidence type="ECO:0000313" key="2">
    <source>
        <dbReference type="Proteomes" id="UP000735302"/>
    </source>
</evidence>
<dbReference type="EMBL" id="BLXT01003731">
    <property type="protein sequence ID" value="GFO03777.1"/>
    <property type="molecule type" value="Genomic_DNA"/>
</dbReference>
<accession>A0AAV4AA66</accession>
<reference evidence="1 2" key="1">
    <citation type="journal article" date="2021" name="Elife">
        <title>Chloroplast acquisition without the gene transfer in kleptoplastic sea slugs, Plakobranchus ocellatus.</title>
        <authorList>
            <person name="Maeda T."/>
            <person name="Takahashi S."/>
            <person name="Yoshida T."/>
            <person name="Shimamura S."/>
            <person name="Takaki Y."/>
            <person name="Nagai Y."/>
            <person name="Toyoda A."/>
            <person name="Suzuki Y."/>
            <person name="Arimoto A."/>
            <person name="Ishii H."/>
            <person name="Satoh N."/>
            <person name="Nishiyama T."/>
            <person name="Hasebe M."/>
            <person name="Maruyama T."/>
            <person name="Minagawa J."/>
            <person name="Obokata J."/>
            <person name="Shigenobu S."/>
        </authorList>
    </citation>
    <scope>NUCLEOTIDE SEQUENCE [LARGE SCALE GENOMIC DNA]</scope>
</reference>
<proteinExistence type="predicted"/>
<comment type="caution">
    <text evidence="1">The sequence shown here is derived from an EMBL/GenBank/DDBJ whole genome shotgun (WGS) entry which is preliminary data.</text>
</comment>
<dbReference type="AlphaFoldDB" id="A0AAV4AA66"/>
<organism evidence="1 2">
    <name type="scientific">Plakobranchus ocellatus</name>
    <dbReference type="NCBI Taxonomy" id="259542"/>
    <lineage>
        <taxon>Eukaryota</taxon>
        <taxon>Metazoa</taxon>
        <taxon>Spiralia</taxon>
        <taxon>Lophotrochozoa</taxon>
        <taxon>Mollusca</taxon>
        <taxon>Gastropoda</taxon>
        <taxon>Heterobranchia</taxon>
        <taxon>Euthyneura</taxon>
        <taxon>Panpulmonata</taxon>
        <taxon>Sacoglossa</taxon>
        <taxon>Placobranchoidea</taxon>
        <taxon>Plakobranchidae</taxon>
        <taxon>Plakobranchus</taxon>
    </lineage>
</organism>
<keyword evidence="2" id="KW-1185">Reference proteome</keyword>
<sequence>MPVHNKISGFQALRQAKAPVAGLKLAKEGSLQILGWTHWPLSHRTTDAPCEEEGWETTDLLALNMGLGCSYQKKDHHSRMKDLGFYSTISTATRDFLVPASRA</sequence>
<dbReference type="Proteomes" id="UP000735302">
    <property type="component" value="Unassembled WGS sequence"/>
</dbReference>
<gene>
    <name evidence="1" type="ORF">PoB_003028200</name>
</gene>